<evidence type="ECO:0000313" key="5">
    <source>
        <dbReference type="EMBL" id="KAG7174308.1"/>
    </source>
</evidence>
<evidence type="ECO:0000256" key="3">
    <source>
        <dbReference type="ARBA" id="ARBA00023203"/>
    </source>
</evidence>
<evidence type="ECO:0000256" key="1">
    <source>
        <dbReference type="ARBA" id="ARBA00022441"/>
    </source>
</evidence>
<reference evidence="5" key="1">
    <citation type="journal article" date="2021" name="Sci. Adv.">
        <title>The American lobster genome reveals insights on longevity, neural, and immune adaptations.</title>
        <authorList>
            <person name="Polinski J.M."/>
            <person name="Zimin A.V."/>
            <person name="Clark K.F."/>
            <person name="Kohn A.B."/>
            <person name="Sadowski N."/>
            <person name="Timp W."/>
            <person name="Ptitsyn A."/>
            <person name="Khanna P."/>
            <person name="Romanova D.Y."/>
            <person name="Williams P."/>
            <person name="Greenwood S.J."/>
            <person name="Moroz L.L."/>
            <person name="Walt D.R."/>
            <person name="Bodnar A.G."/>
        </authorList>
    </citation>
    <scope>NUCLEOTIDE SEQUENCE</scope>
    <source>
        <strain evidence="5">GMGI-L3</strain>
    </source>
</reference>
<dbReference type="AlphaFoldDB" id="A0A8J5N801"/>
<name>A0A8J5N801_HOMAM</name>
<dbReference type="Gene3D" id="3.30.710.10">
    <property type="entry name" value="Potassium Channel Kv1.1, Chain A"/>
    <property type="match status" value="1"/>
</dbReference>
<proteinExistence type="predicted"/>
<dbReference type="PANTHER" id="PTHR24412:SF396">
    <property type="entry name" value="INFLUENZA VIRUS NS1A-BINDING PROTEIN"/>
    <property type="match status" value="1"/>
</dbReference>
<dbReference type="Pfam" id="PF01344">
    <property type="entry name" value="Kelch_1"/>
    <property type="match status" value="2"/>
</dbReference>
<dbReference type="SUPFAM" id="SSF54695">
    <property type="entry name" value="POZ domain"/>
    <property type="match status" value="1"/>
</dbReference>
<keyword evidence="1" id="KW-0880">Kelch repeat</keyword>
<keyword evidence="2" id="KW-0677">Repeat</keyword>
<dbReference type="Proteomes" id="UP000747542">
    <property type="component" value="Unassembled WGS sequence"/>
</dbReference>
<gene>
    <name evidence="5" type="primary">IVNS1ABP-L</name>
    <name evidence="5" type="ORF">Hamer_G003244</name>
</gene>
<evidence type="ECO:0000256" key="2">
    <source>
        <dbReference type="ARBA" id="ARBA00022737"/>
    </source>
</evidence>
<dbReference type="PROSITE" id="PS50097">
    <property type="entry name" value="BTB"/>
    <property type="match status" value="1"/>
</dbReference>
<keyword evidence="6" id="KW-1185">Reference proteome</keyword>
<dbReference type="Gene3D" id="2.120.10.80">
    <property type="entry name" value="Kelch-type beta propeller"/>
    <property type="match status" value="1"/>
</dbReference>
<sequence length="456" mass="50912">MVTEGKMNCNLVMEDLPEVLHQRLGQLNQLRKSRHFCDVVLQVGSSEIHAHRSVLSCASPYFFELFTSDDERKTAHEGKMETVSRACGEHLVAHLAPDTCLAVRAISGIASNEELVTRVDEYIQQVSDLVQVTRDALGIPRIQVSVIHRTLDEAAITGRALCILVLEWIKKQMVEEELHLDLMKEKKHMLYLNIDNSLHDCSDIQSGDLNDSDMVQDYKKMSRKLSQTNIKLRRKSTTPQPVKPRLMLYSRSISDKDDSEPDSDWKLIAYSQVSESSWVAVVTLKGSVAVMSVQQKMGSSSPTSTPISSRPASVEKVDYYTVIPHMSSPKCATGTGNFNGHLLVCGGYDRGECLRTVEDYNLDMNTWTTQPPMRQGRGRFDLTVLNGKAYAVGGCDGSKELSSVEVFEENSKKWSSVAPLPLARSNTGEATKYIMLSSTHLFFCCFAGEPEKSFQE</sequence>
<accession>A0A8J5N801</accession>
<dbReference type="InterPro" id="IPR011333">
    <property type="entry name" value="SKP1/BTB/POZ_sf"/>
</dbReference>
<dbReference type="EMBL" id="JAHLQT010007678">
    <property type="protein sequence ID" value="KAG7174308.1"/>
    <property type="molecule type" value="Genomic_DNA"/>
</dbReference>
<comment type="caution">
    <text evidence="5">The sequence shown here is derived from an EMBL/GenBank/DDBJ whole genome shotgun (WGS) entry which is preliminary data.</text>
</comment>
<dbReference type="Pfam" id="PF00651">
    <property type="entry name" value="BTB"/>
    <property type="match status" value="1"/>
</dbReference>
<keyword evidence="3" id="KW-0009">Actin-binding</keyword>
<dbReference type="InterPro" id="IPR000210">
    <property type="entry name" value="BTB/POZ_dom"/>
</dbReference>
<feature type="domain" description="BTB" evidence="4">
    <location>
        <begin position="37"/>
        <end position="69"/>
    </location>
</feature>
<dbReference type="InterPro" id="IPR006652">
    <property type="entry name" value="Kelch_1"/>
</dbReference>
<evidence type="ECO:0000259" key="4">
    <source>
        <dbReference type="PROSITE" id="PS50097"/>
    </source>
</evidence>
<organism evidence="5 6">
    <name type="scientific">Homarus americanus</name>
    <name type="common">American lobster</name>
    <dbReference type="NCBI Taxonomy" id="6706"/>
    <lineage>
        <taxon>Eukaryota</taxon>
        <taxon>Metazoa</taxon>
        <taxon>Ecdysozoa</taxon>
        <taxon>Arthropoda</taxon>
        <taxon>Crustacea</taxon>
        <taxon>Multicrustacea</taxon>
        <taxon>Malacostraca</taxon>
        <taxon>Eumalacostraca</taxon>
        <taxon>Eucarida</taxon>
        <taxon>Decapoda</taxon>
        <taxon>Pleocyemata</taxon>
        <taxon>Astacidea</taxon>
        <taxon>Nephropoidea</taxon>
        <taxon>Nephropidae</taxon>
        <taxon>Homarus</taxon>
    </lineage>
</organism>
<dbReference type="SMART" id="SM00612">
    <property type="entry name" value="Kelch"/>
    <property type="match status" value="2"/>
</dbReference>
<dbReference type="SUPFAM" id="SSF117281">
    <property type="entry name" value="Kelch motif"/>
    <property type="match status" value="1"/>
</dbReference>
<protein>
    <submittedName>
        <fullName evidence="5">Influenza virus NS1A-binding protein-like</fullName>
    </submittedName>
</protein>
<dbReference type="PANTHER" id="PTHR24412">
    <property type="entry name" value="KELCH PROTEIN"/>
    <property type="match status" value="1"/>
</dbReference>
<evidence type="ECO:0000313" key="6">
    <source>
        <dbReference type="Proteomes" id="UP000747542"/>
    </source>
</evidence>
<dbReference type="CDD" id="cd18502">
    <property type="entry name" value="BACK_NS1BP_IVNS1ABP"/>
    <property type="match status" value="1"/>
</dbReference>
<dbReference type="GO" id="GO:0003779">
    <property type="term" value="F:actin binding"/>
    <property type="evidence" value="ECO:0007669"/>
    <property type="project" value="UniProtKB-KW"/>
</dbReference>
<dbReference type="InterPro" id="IPR015915">
    <property type="entry name" value="Kelch-typ_b-propeller"/>
</dbReference>